<feature type="transmembrane region" description="Helical" evidence="1">
    <location>
        <begin position="20"/>
        <end position="50"/>
    </location>
</feature>
<feature type="transmembrane region" description="Helical" evidence="1">
    <location>
        <begin position="107"/>
        <end position="128"/>
    </location>
</feature>
<keyword evidence="3" id="KW-1185">Reference proteome</keyword>
<keyword evidence="1" id="KW-1133">Transmembrane helix</keyword>
<accession>A0A1G8J6Z0</accession>
<dbReference type="EMBL" id="FNCG01000018">
    <property type="protein sequence ID" value="SDI26757.1"/>
    <property type="molecule type" value="Genomic_DNA"/>
</dbReference>
<gene>
    <name evidence="2" type="ORF">SAMN05192573_11811</name>
</gene>
<organism evidence="2 3">
    <name type="scientific">Mucilaginibacter gossypii</name>
    <dbReference type="NCBI Taxonomy" id="551996"/>
    <lineage>
        <taxon>Bacteria</taxon>
        <taxon>Pseudomonadati</taxon>
        <taxon>Bacteroidota</taxon>
        <taxon>Sphingobacteriia</taxon>
        <taxon>Sphingobacteriales</taxon>
        <taxon>Sphingobacteriaceae</taxon>
        <taxon>Mucilaginibacter</taxon>
    </lineage>
</organism>
<dbReference type="AlphaFoldDB" id="A0A1G8J6Z0"/>
<keyword evidence="1" id="KW-0812">Transmembrane</keyword>
<feature type="transmembrane region" description="Helical" evidence="1">
    <location>
        <begin position="341"/>
        <end position="362"/>
    </location>
</feature>
<proteinExistence type="predicted"/>
<feature type="transmembrane region" description="Helical" evidence="1">
    <location>
        <begin position="62"/>
        <end position="87"/>
    </location>
</feature>
<evidence type="ECO:0008006" key="4">
    <source>
        <dbReference type="Google" id="ProtNLM"/>
    </source>
</evidence>
<feature type="transmembrane region" description="Helical" evidence="1">
    <location>
        <begin position="140"/>
        <end position="161"/>
    </location>
</feature>
<keyword evidence="1" id="KW-0472">Membrane</keyword>
<feature type="transmembrane region" description="Helical" evidence="1">
    <location>
        <begin position="262"/>
        <end position="279"/>
    </location>
</feature>
<feature type="transmembrane region" description="Helical" evidence="1">
    <location>
        <begin position="227"/>
        <end position="255"/>
    </location>
</feature>
<protein>
    <recommendedName>
        <fullName evidence="4">O-antigen ligase family protein</fullName>
    </recommendedName>
</protein>
<name>A0A1G8J6Z0_9SPHI</name>
<sequence length="448" mass="50968">MLDTDADAAFVKRCVNFLMLFFPITTFVLVPSIPGTTIITVFAGLLFPFIPLLPSVASKRRFFREFACFFCVILIFAFSSQLINLLINLKLTNDLLLINKNNFTKTFFRTSLITQSLSLIVGFVIYLYVKNFSNDKIINFIYFGLRLLCFYALYEFVLYAATGINGDFMVNRTFGDDASSGSLFQTVSLGGIGLMRLKGYTGEPSMFVYTVFPFWVLAFGLKRNYDIWLLFTCLLFTFSTTAYASMLLFLGFWVLYKRNFQIFFYACGFMVIVCAVLQMDRFQHLLDSVYDFTFGNKLGGQSSSSESRGKDFVNHISFWANLNGWSQALGIGFGYVRSGDYFSTLMLNNGIIGFLVFSWFVLRNMFLSIPIKLVSIGYKLGLVMVFLILMTTVPEFAYPSFWIYLALGFVLERLHVPRKTSEKQTTVHPSKSITLVMADNEKVAVSTV</sequence>
<evidence type="ECO:0000256" key="1">
    <source>
        <dbReference type="SAM" id="Phobius"/>
    </source>
</evidence>
<evidence type="ECO:0000313" key="2">
    <source>
        <dbReference type="EMBL" id="SDI26757.1"/>
    </source>
</evidence>
<evidence type="ECO:0000313" key="3">
    <source>
        <dbReference type="Proteomes" id="UP000199705"/>
    </source>
</evidence>
<dbReference type="Proteomes" id="UP000199705">
    <property type="component" value="Unassembled WGS sequence"/>
</dbReference>
<feature type="transmembrane region" description="Helical" evidence="1">
    <location>
        <begin position="204"/>
        <end position="221"/>
    </location>
</feature>
<reference evidence="3" key="1">
    <citation type="submission" date="2016-10" db="EMBL/GenBank/DDBJ databases">
        <authorList>
            <person name="Varghese N."/>
            <person name="Submissions S."/>
        </authorList>
    </citation>
    <scope>NUCLEOTIDE SEQUENCE [LARGE SCALE GENOMIC DNA]</scope>
    <source>
        <strain evidence="3">Gh-67</strain>
    </source>
</reference>